<sequence>MLCLNYRTTKDNLKMDAWCLTYFVVFSLCVSADINNTTMVMNMETFITLVQDIESSLPDSSARVVAKQLLHVAKSPVYTGHLSERQVNNGQILLAHKIMWSNETGCQEKGVVLAPDGSTVAPSALLRAVIWGWKQDSDCKQLQSENKELVLERNNSELKIKNYIGHMNAEYSCDQWSSSNDQQGFSIDSLDDVLPITLATSLGFAFLAHGMTLDTPLTATDGCWDSISAPRFFQLQNAPSHGDLTLAFINGAMDGTILGKRLREEPKDLRLSTLLQDYYEEKPARSPFRRQEFNKILEGEDLEVAILRGFHCYRNSKLGCGLHNITEDHLNSVIAAAVREFKHHFLECPSIIPRCMWGAKPYNGNPTLLKTPLSQIYIHHTYIPSQPCTSFQDCSKDMQSMQDFHQQDRGWDDIGYSFVAGSDGYLYEGRGWHWVGAHTKGHNTVGYGVSFIGNFMSLLPEEPILSVVRDRFLLCGVKSGYISLNYILKGHRQLVNTSCPGDSLYQEIQKWKNFKES</sequence>
<reference evidence="5" key="1">
    <citation type="submission" date="2022-03" db="EMBL/GenBank/DDBJ databases">
        <authorList>
            <person name="Alioto T."/>
            <person name="Alioto T."/>
            <person name="Gomez Garrido J."/>
        </authorList>
    </citation>
    <scope>NUCLEOTIDE SEQUENCE</scope>
</reference>
<dbReference type="PANTHER" id="PTHR11022:SF66">
    <property type="entry name" value="N-ACETYLMURAMOYL-L-ALANINE AMIDASE"/>
    <property type="match status" value="1"/>
</dbReference>
<dbReference type="SUPFAM" id="SSF55846">
    <property type="entry name" value="N-acetylmuramoyl-L-alanine amidase-like"/>
    <property type="match status" value="1"/>
</dbReference>
<evidence type="ECO:0000256" key="2">
    <source>
        <dbReference type="ARBA" id="ARBA00022859"/>
    </source>
</evidence>
<accession>A0AAD1VZ28</accession>
<dbReference type="SMART" id="SM00644">
    <property type="entry name" value="Ami_2"/>
    <property type="match status" value="1"/>
</dbReference>
<protein>
    <submittedName>
        <fullName evidence="5">N-acetylmuramoyl-L-alanine amidase</fullName>
    </submittedName>
</protein>
<keyword evidence="2" id="KW-0391">Immunity</keyword>
<dbReference type="PANTHER" id="PTHR11022">
    <property type="entry name" value="PEPTIDOGLYCAN RECOGNITION PROTEIN"/>
    <property type="match status" value="1"/>
</dbReference>
<dbReference type="SMART" id="SM00701">
    <property type="entry name" value="PGRP"/>
    <property type="match status" value="1"/>
</dbReference>
<dbReference type="AlphaFoldDB" id="A0AAD1VZ28"/>
<evidence type="ECO:0000259" key="4">
    <source>
        <dbReference type="SMART" id="SM00701"/>
    </source>
</evidence>
<dbReference type="FunFam" id="3.40.80.10:FF:000001">
    <property type="entry name" value="Peptidoglycan recognition protein 1"/>
    <property type="match status" value="1"/>
</dbReference>
<gene>
    <name evidence="5" type="ORF">PECUL_23A040672</name>
</gene>
<name>A0AAD1VZ28_PELCU</name>
<feature type="domain" description="Peptidoglycan recognition protein family" evidence="4">
    <location>
        <begin position="349"/>
        <end position="495"/>
    </location>
</feature>
<keyword evidence="6" id="KW-1185">Reference proteome</keyword>
<evidence type="ECO:0000313" key="6">
    <source>
        <dbReference type="Proteomes" id="UP001295444"/>
    </source>
</evidence>
<dbReference type="Pfam" id="PF01510">
    <property type="entry name" value="Amidase_2"/>
    <property type="match status" value="1"/>
</dbReference>
<dbReference type="CDD" id="cd06583">
    <property type="entry name" value="PGRP"/>
    <property type="match status" value="1"/>
</dbReference>
<feature type="domain" description="N-acetylmuramoyl-L-alanine amidase" evidence="3">
    <location>
        <begin position="361"/>
        <end position="501"/>
    </location>
</feature>
<dbReference type="InterPro" id="IPR006619">
    <property type="entry name" value="PGRP_domain_met/bac"/>
</dbReference>
<dbReference type="InterPro" id="IPR036505">
    <property type="entry name" value="Amidase/PGRP_sf"/>
</dbReference>
<evidence type="ECO:0000256" key="1">
    <source>
        <dbReference type="ARBA" id="ARBA00007553"/>
    </source>
</evidence>
<dbReference type="Proteomes" id="UP001295444">
    <property type="component" value="Chromosome 03"/>
</dbReference>
<comment type="similarity">
    <text evidence="1">Belongs to the N-acetylmuramoyl-L-alanine amidase 2 family.</text>
</comment>
<dbReference type="EMBL" id="OW240914">
    <property type="protein sequence ID" value="CAH2275336.1"/>
    <property type="molecule type" value="Genomic_DNA"/>
</dbReference>
<dbReference type="GO" id="GO:0002376">
    <property type="term" value="P:immune system process"/>
    <property type="evidence" value="ECO:0007669"/>
    <property type="project" value="UniProtKB-KW"/>
</dbReference>
<dbReference type="GO" id="GO:0009253">
    <property type="term" value="P:peptidoglycan catabolic process"/>
    <property type="evidence" value="ECO:0007669"/>
    <property type="project" value="InterPro"/>
</dbReference>
<dbReference type="Gene3D" id="3.40.80.10">
    <property type="entry name" value="Peptidoglycan recognition protein-like"/>
    <property type="match status" value="1"/>
</dbReference>
<evidence type="ECO:0000259" key="3">
    <source>
        <dbReference type="SMART" id="SM00644"/>
    </source>
</evidence>
<evidence type="ECO:0000313" key="5">
    <source>
        <dbReference type="EMBL" id="CAH2275336.1"/>
    </source>
</evidence>
<organism evidence="5 6">
    <name type="scientific">Pelobates cultripes</name>
    <name type="common">Western spadefoot toad</name>
    <dbReference type="NCBI Taxonomy" id="61616"/>
    <lineage>
        <taxon>Eukaryota</taxon>
        <taxon>Metazoa</taxon>
        <taxon>Chordata</taxon>
        <taxon>Craniata</taxon>
        <taxon>Vertebrata</taxon>
        <taxon>Euteleostomi</taxon>
        <taxon>Amphibia</taxon>
        <taxon>Batrachia</taxon>
        <taxon>Anura</taxon>
        <taxon>Pelobatoidea</taxon>
        <taxon>Pelobatidae</taxon>
        <taxon>Pelobates</taxon>
    </lineage>
</organism>
<dbReference type="InterPro" id="IPR015510">
    <property type="entry name" value="PGRP"/>
</dbReference>
<dbReference type="InterPro" id="IPR002502">
    <property type="entry name" value="Amidase_domain"/>
</dbReference>
<proteinExistence type="inferred from homology"/>
<dbReference type="GO" id="GO:0008745">
    <property type="term" value="F:N-acetylmuramoyl-L-alanine amidase activity"/>
    <property type="evidence" value="ECO:0007669"/>
    <property type="project" value="InterPro"/>
</dbReference>
<dbReference type="GO" id="GO:0008270">
    <property type="term" value="F:zinc ion binding"/>
    <property type="evidence" value="ECO:0007669"/>
    <property type="project" value="InterPro"/>
</dbReference>